<protein>
    <submittedName>
        <fullName evidence="3">Uncharacterized protein</fullName>
    </submittedName>
</protein>
<feature type="region of interest" description="Disordered" evidence="1">
    <location>
        <begin position="699"/>
        <end position="725"/>
    </location>
</feature>
<evidence type="ECO:0000313" key="3">
    <source>
        <dbReference type="WBParaSite" id="Gr19_v10_g15159.t1"/>
    </source>
</evidence>
<feature type="compositionally biased region" description="Low complexity" evidence="1">
    <location>
        <begin position="704"/>
        <end position="717"/>
    </location>
</feature>
<feature type="region of interest" description="Disordered" evidence="1">
    <location>
        <begin position="17"/>
        <end position="75"/>
    </location>
</feature>
<feature type="region of interest" description="Disordered" evidence="1">
    <location>
        <begin position="87"/>
        <end position="133"/>
    </location>
</feature>
<evidence type="ECO:0000313" key="2">
    <source>
        <dbReference type="Proteomes" id="UP000887572"/>
    </source>
</evidence>
<feature type="region of interest" description="Disordered" evidence="1">
    <location>
        <begin position="266"/>
        <end position="287"/>
    </location>
</feature>
<name>A0A914H905_GLORO</name>
<organism evidence="2 3">
    <name type="scientific">Globodera rostochiensis</name>
    <name type="common">Golden nematode worm</name>
    <name type="synonym">Heterodera rostochiensis</name>
    <dbReference type="NCBI Taxonomy" id="31243"/>
    <lineage>
        <taxon>Eukaryota</taxon>
        <taxon>Metazoa</taxon>
        <taxon>Ecdysozoa</taxon>
        <taxon>Nematoda</taxon>
        <taxon>Chromadorea</taxon>
        <taxon>Rhabditida</taxon>
        <taxon>Tylenchina</taxon>
        <taxon>Tylenchomorpha</taxon>
        <taxon>Tylenchoidea</taxon>
        <taxon>Heteroderidae</taxon>
        <taxon>Heteroderinae</taxon>
        <taxon>Globodera</taxon>
    </lineage>
</organism>
<feature type="region of interest" description="Disordered" evidence="1">
    <location>
        <begin position="173"/>
        <end position="195"/>
    </location>
</feature>
<dbReference type="AlphaFoldDB" id="A0A914H905"/>
<dbReference type="Gene3D" id="2.30.30.140">
    <property type="match status" value="1"/>
</dbReference>
<proteinExistence type="predicted"/>
<feature type="compositionally biased region" description="Acidic residues" evidence="1">
    <location>
        <begin position="526"/>
        <end position="545"/>
    </location>
</feature>
<reference evidence="3" key="1">
    <citation type="submission" date="2022-11" db="UniProtKB">
        <authorList>
            <consortium name="WormBaseParasite"/>
        </authorList>
    </citation>
    <scope>IDENTIFICATION</scope>
</reference>
<feature type="compositionally biased region" description="Basic and acidic residues" evidence="1">
    <location>
        <begin position="42"/>
        <end position="59"/>
    </location>
</feature>
<dbReference type="Proteomes" id="UP000887572">
    <property type="component" value="Unplaced"/>
</dbReference>
<feature type="compositionally biased region" description="Basic residues" evidence="1">
    <location>
        <begin position="549"/>
        <end position="561"/>
    </location>
</feature>
<feature type="compositionally biased region" description="Polar residues" evidence="1">
    <location>
        <begin position="90"/>
        <end position="116"/>
    </location>
</feature>
<feature type="region of interest" description="Disordered" evidence="1">
    <location>
        <begin position="497"/>
        <end position="561"/>
    </location>
</feature>
<dbReference type="WBParaSite" id="Gr19_v10_g15159.t1">
    <property type="protein sequence ID" value="Gr19_v10_g15159.t1"/>
    <property type="gene ID" value="Gr19_v10_g15159"/>
</dbReference>
<accession>A0A914H905</accession>
<keyword evidence="2" id="KW-1185">Reference proteome</keyword>
<evidence type="ECO:0000256" key="1">
    <source>
        <dbReference type="SAM" id="MobiDB-lite"/>
    </source>
</evidence>
<sequence>MVDTTFSEASAELLKDGKSMILDEPTIGGEGHQVQTASSSLKEFDGRQESKPKKTDRCSSVRRTTVAGKSDAEALGRNVNKRKIALDQGGKQNSSKKVALSNSVAKKGNSLSGQETISKKGKLNQSMNRGRASVGKHADFNDVKETTTVHATEEGGQMVVDGTPQQMRTNRVRGNTDENGHSKAPVKAPRVPPDNNVQNKYMALRMNMPFLMQQKNSVGGGVVVVNRGRGVRKQTYASAYQTEASSAAESDSGNCDDILFSSIAGEEEELPSTLTERKAAAPRRVGGGGGGVQKKFLEFGDTFVSSSPSSFAHNDIVRVEDSKFPGRVIDIRMRAIDFEDEEDDDVDGVGGGRSNFGVGRHFIDHALATKPKENETGQQPFTLILFFDKNSTCKWVPNGQIRLLYELDLNNAMLHREKDEMVEEAFEKARRFWKKISITLFPLRALSNMASTPQRSSRKKMRYEADADYTNETEVIIPTPSIDQVLQNLATSALATAATESDDVEEATEGVTSSTSATLAAIEKAAEDDSESSEDEEEDSTDSDEWDKKRRKMQMRARRQRVQKWKINNNSQTKQQKQSIEQARCGVVQKKVPKAINEAMACSSGTSVVMSNNISNNTEMSGVPKSPRNLAEMRQYTNVPKAINEPMACSSGTSVVMSNNNNNSSNNIEMSGVAKTPRNLAEMLQYTNVVSANLGKKSSLLTPSNAGSSSVGTAAAAPRLPPPSKSIATLITDRFRPNRLSFYGRTSFPTPTPRAVPVHTIRLSNNVNAQGRSPSTTTFDATLGDVVARQMTQMPSLVPEIVTRPNATTSFWPTPSSSTNAQHNLLLAASADGETAALLDDIGSGATKQNAGYRGGASLVEEDVVVLDSDEEEENIGTGAATAADHLQQQDNAESAPFCKNCFSEIPLILQSLDRLDGIVTLMTSAVETELRNRRRISSQMEPAATKSNAAAAAAITTTTSANQMNTLDQQLSKLNGGIGGGDDGIQLRLLQSSSTALPENILDEGCCSPQLAVQNEGKKER</sequence>